<dbReference type="HOGENOM" id="CLU_174393_0_0_6"/>
<name>S3IZE4_9ENTR</name>
<organism evidence="1 2">
    <name type="scientific">Cedecea davisae DSM 4568</name>
    <dbReference type="NCBI Taxonomy" id="566551"/>
    <lineage>
        <taxon>Bacteria</taxon>
        <taxon>Pseudomonadati</taxon>
        <taxon>Pseudomonadota</taxon>
        <taxon>Gammaproteobacteria</taxon>
        <taxon>Enterobacterales</taxon>
        <taxon>Enterobacteriaceae</taxon>
        <taxon>Cedecea</taxon>
    </lineage>
</organism>
<evidence type="ECO:0000313" key="2">
    <source>
        <dbReference type="Proteomes" id="UP000014585"/>
    </source>
</evidence>
<gene>
    <name evidence="1" type="ORF">HMPREF0201_01386</name>
</gene>
<dbReference type="EMBL" id="ATDT01000008">
    <property type="protein sequence ID" value="EPF18305.1"/>
    <property type="molecule type" value="Genomic_DNA"/>
</dbReference>
<feature type="non-terminal residue" evidence="1">
    <location>
        <position position="109"/>
    </location>
</feature>
<protein>
    <submittedName>
        <fullName evidence="1">Uncharacterized protein</fullName>
    </submittedName>
</protein>
<comment type="caution">
    <text evidence="1">The sequence shown here is derived from an EMBL/GenBank/DDBJ whole genome shotgun (WGS) entry which is preliminary data.</text>
</comment>
<sequence>MTGMKICFPARKANGEHYATVDDMMEPLLQEPHGSWLAGTNNMWHGGIHITRKSAPGSVLTSETADTAVPLQFMAGGEVVAWRVNQDYLTSTYMNKPLQYSSTFVLVKS</sequence>
<accession>S3IZE4</accession>
<dbReference type="Proteomes" id="UP000014585">
    <property type="component" value="Unassembled WGS sequence"/>
</dbReference>
<proteinExistence type="predicted"/>
<dbReference type="AlphaFoldDB" id="S3IZE4"/>
<reference evidence="1 2" key="1">
    <citation type="submission" date="2013-04" db="EMBL/GenBank/DDBJ databases">
        <authorList>
            <person name="Weinstock G."/>
            <person name="Sodergren E."/>
            <person name="Lobos E.A."/>
            <person name="Fulton L."/>
            <person name="Fulton R."/>
            <person name="Courtney L."/>
            <person name="Fronick C."/>
            <person name="O'Laughlin M."/>
            <person name="Godfrey J."/>
            <person name="Wilson R.M."/>
            <person name="Miner T."/>
            <person name="Farmer C."/>
            <person name="Delehaunty K."/>
            <person name="Cordes M."/>
            <person name="Minx P."/>
            <person name="Tomlinson C."/>
            <person name="Chen J."/>
            <person name="Wollam A."/>
            <person name="Pepin K.H."/>
            <person name="Palsikar V.B."/>
            <person name="Zhang X."/>
            <person name="Suruliraj S."/>
            <person name="Perna N.T."/>
            <person name="Plunkett G."/>
            <person name="Warren W."/>
            <person name="Mitreva M."/>
            <person name="Mardis E.R."/>
            <person name="Wilson R.K."/>
        </authorList>
    </citation>
    <scope>NUCLEOTIDE SEQUENCE [LARGE SCALE GENOMIC DNA]</scope>
    <source>
        <strain evidence="1 2">DSM 4568</strain>
    </source>
</reference>
<dbReference type="STRING" id="566551.HMPREF0201_01386"/>
<evidence type="ECO:0000313" key="1">
    <source>
        <dbReference type="EMBL" id="EPF18305.1"/>
    </source>
</evidence>